<dbReference type="GO" id="GO:0006308">
    <property type="term" value="P:DNA catabolic process"/>
    <property type="evidence" value="ECO:0007669"/>
    <property type="project" value="UniProtKB-UniRule"/>
</dbReference>
<dbReference type="GO" id="GO:0008855">
    <property type="term" value="F:exodeoxyribonuclease VII activity"/>
    <property type="evidence" value="ECO:0007669"/>
    <property type="project" value="UniProtKB-UniRule"/>
</dbReference>
<keyword evidence="4 6" id="KW-0378">Hydrolase</keyword>
<dbReference type="SUPFAM" id="SSF116842">
    <property type="entry name" value="XseB-like"/>
    <property type="match status" value="1"/>
</dbReference>
<comment type="caution">
    <text evidence="8">The sequence shown here is derived from an EMBL/GenBank/DDBJ whole genome shotgun (WGS) entry which is preliminary data.</text>
</comment>
<evidence type="ECO:0000313" key="8">
    <source>
        <dbReference type="EMBL" id="ETZ07322.1"/>
    </source>
</evidence>
<evidence type="ECO:0000256" key="1">
    <source>
        <dbReference type="ARBA" id="ARBA00009998"/>
    </source>
</evidence>
<keyword evidence="2 6" id="KW-0963">Cytoplasm</keyword>
<comment type="function">
    <text evidence="6">Bidirectionally degrades single-stranded DNA into large acid-insoluble oligonucleotides, which are then degraded further into small acid-soluble oligonucleotides.</text>
</comment>
<comment type="catalytic activity">
    <reaction evidence="6">
        <text>Exonucleolytic cleavage in either 5'- to 3'- or 3'- to 5'-direction to yield nucleoside 5'-phosphates.</text>
        <dbReference type="EC" id="3.1.11.6"/>
    </reaction>
</comment>
<dbReference type="InterPro" id="IPR037004">
    <property type="entry name" value="Exonuc_VII_ssu_sf"/>
</dbReference>
<keyword evidence="5 6" id="KW-0269">Exonuclease</keyword>
<evidence type="ECO:0000313" key="9">
    <source>
        <dbReference type="Proteomes" id="UP000019112"/>
    </source>
</evidence>
<dbReference type="EC" id="3.1.11.6" evidence="6"/>
<dbReference type="NCBIfam" id="TIGR01280">
    <property type="entry name" value="xseB"/>
    <property type="match status" value="1"/>
</dbReference>
<accession>W6TU99</accession>
<evidence type="ECO:0000256" key="2">
    <source>
        <dbReference type="ARBA" id="ARBA00022490"/>
    </source>
</evidence>
<dbReference type="PANTHER" id="PTHR34137">
    <property type="entry name" value="EXODEOXYRIBONUCLEASE 7 SMALL SUBUNIT"/>
    <property type="match status" value="1"/>
</dbReference>
<evidence type="ECO:0000256" key="5">
    <source>
        <dbReference type="ARBA" id="ARBA00022839"/>
    </source>
</evidence>
<dbReference type="PANTHER" id="PTHR34137:SF1">
    <property type="entry name" value="EXODEOXYRIBONUCLEASE 7 SMALL SUBUNIT"/>
    <property type="match status" value="1"/>
</dbReference>
<dbReference type="EMBL" id="AWTR02000051">
    <property type="protein sequence ID" value="ETZ07322.1"/>
    <property type="molecule type" value="Genomic_DNA"/>
</dbReference>
<keyword evidence="3 6" id="KW-0540">Nuclease</keyword>
<evidence type="ECO:0000256" key="4">
    <source>
        <dbReference type="ARBA" id="ARBA00022801"/>
    </source>
</evidence>
<comment type="similarity">
    <text evidence="1 6">Belongs to the XseB family.</text>
</comment>
<comment type="subcellular location">
    <subcellularLocation>
        <location evidence="6">Cytoplasm</location>
    </subcellularLocation>
</comment>
<dbReference type="GO" id="GO:0009318">
    <property type="term" value="C:exodeoxyribonuclease VII complex"/>
    <property type="evidence" value="ECO:0007669"/>
    <property type="project" value="UniProtKB-UniRule"/>
</dbReference>
<dbReference type="GO" id="GO:0005829">
    <property type="term" value="C:cytosol"/>
    <property type="evidence" value="ECO:0007669"/>
    <property type="project" value="TreeGrafter"/>
</dbReference>
<proteinExistence type="inferred from homology"/>
<dbReference type="OrthoDB" id="9808145at2"/>
<reference evidence="8 9" key="1">
    <citation type="journal article" date="2014" name="FEMS Microbiol. Lett.">
        <title>Draft genome sequences of three Holospora species (Holospora obtusa, Holospora undulata, and Holospora elegans), endonuclear symbiotic bacteria of the ciliate Paramecium caudatum.</title>
        <authorList>
            <person name="Dohra H."/>
            <person name="Tanaka K."/>
            <person name="Suzuki T."/>
            <person name="Fujishima M."/>
            <person name="Suzuki H."/>
        </authorList>
    </citation>
    <scope>NUCLEOTIDE SEQUENCE [LARGE SCALE GENOMIC DNA]</scope>
    <source>
        <strain evidence="8 9">F1</strain>
    </source>
</reference>
<protein>
    <recommendedName>
        <fullName evidence="6">Exodeoxyribonuclease 7 small subunit</fullName>
        <ecNumber evidence="6">3.1.11.6</ecNumber>
    </recommendedName>
    <alternativeName>
        <fullName evidence="6">Exodeoxyribonuclease VII small subunit</fullName>
        <shortName evidence="6">Exonuclease VII small subunit</shortName>
    </alternativeName>
</protein>
<dbReference type="InterPro" id="IPR003761">
    <property type="entry name" value="Exonuc_VII_S"/>
</dbReference>
<dbReference type="eggNOG" id="COG1722">
    <property type="taxonomic scope" value="Bacteria"/>
</dbReference>
<keyword evidence="9" id="KW-1185">Reference proteome</keyword>
<dbReference type="RefSeq" id="WP_021827641.1">
    <property type="nucleotide sequence ID" value="NZ_AWTR02000051.1"/>
</dbReference>
<dbReference type="AlphaFoldDB" id="W6TU99"/>
<comment type="subunit">
    <text evidence="6">Heterooligomer composed of large and small subunits.</text>
</comment>
<evidence type="ECO:0000256" key="3">
    <source>
        <dbReference type="ARBA" id="ARBA00022722"/>
    </source>
</evidence>
<name>W6TU99_HOLOB</name>
<dbReference type="Proteomes" id="UP000019112">
    <property type="component" value="Unassembled WGS sequence"/>
</dbReference>
<dbReference type="NCBIfam" id="NF002139">
    <property type="entry name" value="PRK00977.1-3"/>
    <property type="match status" value="1"/>
</dbReference>
<feature type="region of interest" description="Disordered" evidence="7">
    <location>
        <begin position="71"/>
        <end position="90"/>
    </location>
</feature>
<dbReference type="STRING" id="1399147.P618_200488"/>
<evidence type="ECO:0000256" key="6">
    <source>
        <dbReference type="HAMAP-Rule" id="MF_00337"/>
    </source>
</evidence>
<organism evidence="8 9">
    <name type="scientific">Holospora obtusa F1</name>
    <dbReference type="NCBI Taxonomy" id="1399147"/>
    <lineage>
        <taxon>Bacteria</taxon>
        <taxon>Pseudomonadati</taxon>
        <taxon>Pseudomonadota</taxon>
        <taxon>Alphaproteobacteria</taxon>
        <taxon>Holosporales</taxon>
        <taxon>Holosporaceae</taxon>
        <taxon>Holospora</taxon>
    </lineage>
</organism>
<dbReference type="Pfam" id="PF02609">
    <property type="entry name" value="Exonuc_VII_S"/>
    <property type="match status" value="1"/>
</dbReference>
<dbReference type="Gene3D" id="1.10.287.1040">
    <property type="entry name" value="Exonuclease VII, small subunit"/>
    <property type="match status" value="1"/>
</dbReference>
<dbReference type="HAMAP" id="MF_00337">
    <property type="entry name" value="Exonuc_7_S"/>
    <property type="match status" value="1"/>
</dbReference>
<evidence type="ECO:0000256" key="7">
    <source>
        <dbReference type="SAM" id="MobiDB-lite"/>
    </source>
</evidence>
<gene>
    <name evidence="6" type="primary">xseB</name>
    <name evidence="8" type="ORF">P618_200488</name>
</gene>
<sequence>MSNCQDPLIVSLSFESAMKQLEEIVRKFESGGLTLEESVVAYERGTKLRKHCDELLKHAKLRMEQVNRNVEEDTSVHSIALDSEDTSNHS</sequence>